<evidence type="ECO:0000256" key="4">
    <source>
        <dbReference type="SAM" id="SignalP"/>
    </source>
</evidence>
<dbReference type="RefSeq" id="WP_121201442.1">
    <property type="nucleotide sequence ID" value="NZ_RBKU01000001.1"/>
</dbReference>
<dbReference type="SUPFAM" id="SSF48403">
    <property type="entry name" value="Ankyrin repeat"/>
    <property type="match status" value="1"/>
</dbReference>
<evidence type="ECO:0000256" key="1">
    <source>
        <dbReference type="ARBA" id="ARBA00022737"/>
    </source>
</evidence>
<dbReference type="Pfam" id="PF12796">
    <property type="entry name" value="Ank_2"/>
    <property type="match status" value="1"/>
</dbReference>
<dbReference type="PROSITE" id="PS50297">
    <property type="entry name" value="ANK_REP_REGION"/>
    <property type="match status" value="1"/>
</dbReference>
<comment type="caution">
    <text evidence="5">The sequence shown here is derived from an EMBL/GenBank/DDBJ whole genome shotgun (WGS) entry which is preliminary data.</text>
</comment>
<feature type="chain" id="PRO_5019718086" evidence="4">
    <location>
        <begin position="20"/>
        <end position="151"/>
    </location>
</feature>
<dbReference type="SMART" id="SM00248">
    <property type="entry name" value="ANK"/>
    <property type="match status" value="3"/>
</dbReference>
<reference evidence="5 6" key="1">
    <citation type="submission" date="2018-10" db="EMBL/GenBank/DDBJ databases">
        <title>Genomic Encyclopedia of Archaeal and Bacterial Type Strains, Phase II (KMG-II): from individual species to whole genera.</title>
        <authorList>
            <person name="Goeker M."/>
        </authorList>
    </citation>
    <scope>NUCLEOTIDE SEQUENCE [LARGE SCALE GENOMIC DNA]</scope>
    <source>
        <strain evidence="5 6">DSM 18602</strain>
    </source>
</reference>
<sequence>MKILLSITALVLVTTTSFCQDLNEQLYKAVSNKDSLSVQNLLIKKANANFKKKTGGFLEISMLILAVQNNDFNDVKLLVGHGAEVDWRDAFKTTALMYAASRGNKDIVIYLIKNGADINAKDEQGNSVLSAAEEGKNIDVIGLIKSLVNKN</sequence>
<protein>
    <submittedName>
        <fullName evidence="5">Ankyrin repeat protein</fullName>
    </submittedName>
</protein>
<dbReference type="AlphaFoldDB" id="A0A495JBF1"/>
<gene>
    <name evidence="5" type="ORF">BDD43_5658</name>
</gene>
<evidence type="ECO:0000256" key="2">
    <source>
        <dbReference type="ARBA" id="ARBA00023043"/>
    </source>
</evidence>
<evidence type="ECO:0000313" key="6">
    <source>
        <dbReference type="Proteomes" id="UP000268007"/>
    </source>
</evidence>
<keyword evidence="4" id="KW-0732">Signal</keyword>
<keyword evidence="1" id="KW-0677">Repeat</keyword>
<proteinExistence type="predicted"/>
<dbReference type="InterPro" id="IPR036770">
    <property type="entry name" value="Ankyrin_rpt-contain_sf"/>
</dbReference>
<feature type="signal peptide" evidence="4">
    <location>
        <begin position="1"/>
        <end position="19"/>
    </location>
</feature>
<name>A0A495JBF1_9SPHI</name>
<accession>A0A495JBF1</accession>
<evidence type="ECO:0000313" key="5">
    <source>
        <dbReference type="EMBL" id="RKR85389.1"/>
    </source>
</evidence>
<evidence type="ECO:0000256" key="3">
    <source>
        <dbReference type="PROSITE-ProRule" id="PRU00023"/>
    </source>
</evidence>
<feature type="repeat" description="ANK" evidence="3">
    <location>
        <begin position="91"/>
        <end position="123"/>
    </location>
</feature>
<dbReference type="PROSITE" id="PS50088">
    <property type="entry name" value="ANK_REPEAT"/>
    <property type="match status" value="1"/>
</dbReference>
<dbReference type="PANTHER" id="PTHR24171">
    <property type="entry name" value="ANKYRIN REPEAT DOMAIN-CONTAINING PROTEIN 39-RELATED"/>
    <property type="match status" value="1"/>
</dbReference>
<dbReference type="Gene3D" id="1.25.40.20">
    <property type="entry name" value="Ankyrin repeat-containing domain"/>
    <property type="match status" value="1"/>
</dbReference>
<keyword evidence="6" id="KW-1185">Reference proteome</keyword>
<dbReference type="OrthoDB" id="1524550at2"/>
<dbReference type="EMBL" id="RBKU01000001">
    <property type="protein sequence ID" value="RKR85389.1"/>
    <property type="molecule type" value="Genomic_DNA"/>
</dbReference>
<dbReference type="Proteomes" id="UP000268007">
    <property type="component" value="Unassembled WGS sequence"/>
</dbReference>
<keyword evidence="2 3" id="KW-0040">ANK repeat</keyword>
<organism evidence="5 6">
    <name type="scientific">Mucilaginibacter gracilis</name>
    <dbReference type="NCBI Taxonomy" id="423350"/>
    <lineage>
        <taxon>Bacteria</taxon>
        <taxon>Pseudomonadati</taxon>
        <taxon>Bacteroidota</taxon>
        <taxon>Sphingobacteriia</taxon>
        <taxon>Sphingobacteriales</taxon>
        <taxon>Sphingobacteriaceae</taxon>
        <taxon>Mucilaginibacter</taxon>
    </lineage>
</organism>
<dbReference type="InterPro" id="IPR002110">
    <property type="entry name" value="Ankyrin_rpt"/>
</dbReference>